<keyword evidence="7" id="KW-1185">Reference proteome</keyword>
<dbReference type="PRINTS" id="PR00385">
    <property type="entry name" value="P450"/>
</dbReference>
<keyword evidence="3 4" id="KW-0408">Iron</keyword>
<dbReference type="SUPFAM" id="SSF48264">
    <property type="entry name" value="Cytochrome P450"/>
    <property type="match status" value="1"/>
</dbReference>
<keyword evidence="4 5" id="KW-0349">Heme</keyword>
<evidence type="ECO:0000313" key="7">
    <source>
        <dbReference type="Proteomes" id="UP000256328"/>
    </source>
</evidence>
<accession>A0A3D8QA86</accession>
<protein>
    <recommendedName>
        <fullName evidence="8">Cytochrome P450</fullName>
    </recommendedName>
</protein>
<keyword evidence="5" id="KW-0503">Monooxygenase</keyword>
<dbReference type="InterPro" id="IPR002401">
    <property type="entry name" value="Cyt_P450_E_grp-I"/>
</dbReference>
<dbReference type="PRINTS" id="PR00463">
    <property type="entry name" value="EP450I"/>
</dbReference>
<evidence type="ECO:0000256" key="1">
    <source>
        <dbReference type="ARBA" id="ARBA00001971"/>
    </source>
</evidence>
<dbReference type="InterPro" id="IPR017972">
    <property type="entry name" value="Cyt_P450_CS"/>
</dbReference>
<dbReference type="AlphaFoldDB" id="A0A3D8QA86"/>
<comment type="similarity">
    <text evidence="5">Belongs to the cytochrome P450 family.</text>
</comment>
<organism evidence="6 7">
    <name type="scientific">Coleophoma crateriformis</name>
    <dbReference type="NCBI Taxonomy" id="565419"/>
    <lineage>
        <taxon>Eukaryota</taxon>
        <taxon>Fungi</taxon>
        <taxon>Dikarya</taxon>
        <taxon>Ascomycota</taxon>
        <taxon>Pezizomycotina</taxon>
        <taxon>Leotiomycetes</taxon>
        <taxon>Helotiales</taxon>
        <taxon>Dermateaceae</taxon>
        <taxon>Coleophoma</taxon>
    </lineage>
</organism>
<name>A0A3D8QA86_9HELO</name>
<dbReference type="InterPro" id="IPR036396">
    <property type="entry name" value="Cyt_P450_sf"/>
</dbReference>
<dbReference type="OrthoDB" id="1470350at2759"/>
<dbReference type="GO" id="GO:0004497">
    <property type="term" value="F:monooxygenase activity"/>
    <property type="evidence" value="ECO:0007669"/>
    <property type="project" value="UniProtKB-KW"/>
</dbReference>
<dbReference type="GO" id="GO:0020037">
    <property type="term" value="F:heme binding"/>
    <property type="evidence" value="ECO:0007669"/>
    <property type="project" value="InterPro"/>
</dbReference>
<evidence type="ECO:0000256" key="4">
    <source>
        <dbReference type="PIRSR" id="PIRSR602401-1"/>
    </source>
</evidence>
<evidence type="ECO:0000256" key="5">
    <source>
        <dbReference type="RuleBase" id="RU000461"/>
    </source>
</evidence>
<dbReference type="Proteomes" id="UP000256328">
    <property type="component" value="Unassembled WGS sequence"/>
</dbReference>
<reference evidence="6 7" key="1">
    <citation type="journal article" date="2018" name="IMA Fungus">
        <title>IMA Genome-F 9: Draft genome sequence of Annulohypoxylon stygium, Aspergillus mulundensis, Berkeleyomyces basicola (syn. Thielaviopsis basicola), Ceratocystis smalleyi, two Cercospora beticola strains, Coleophoma cylindrospora, Fusarium fracticaudum, Phialophora cf. hyalina, and Morchella septimelata.</title>
        <authorList>
            <person name="Wingfield B.D."/>
            <person name="Bills G.F."/>
            <person name="Dong Y."/>
            <person name="Huang W."/>
            <person name="Nel W.J."/>
            <person name="Swalarsk-Parry B.S."/>
            <person name="Vaghefi N."/>
            <person name="Wilken P.M."/>
            <person name="An Z."/>
            <person name="de Beer Z.W."/>
            <person name="De Vos L."/>
            <person name="Chen L."/>
            <person name="Duong T.A."/>
            <person name="Gao Y."/>
            <person name="Hammerbacher A."/>
            <person name="Kikkert J.R."/>
            <person name="Li Y."/>
            <person name="Li H."/>
            <person name="Li K."/>
            <person name="Li Q."/>
            <person name="Liu X."/>
            <person name="Ma X."/>
            <person name="Naidoo K."/>
            <person name="Pethybridge S.J."/>
            <person name="Sun J."/>
            <person name="Steenkamp E.T."/>
            <person name="van der Nest M.A."/>
            <person name="van Wyk S."/>
            <person name="Wingfield M.J."/>
            <person name="Xiong C."/>
            <person name="Yue Q."/>
            <person name="Zhang X."/>
        </authorList>
    </citation>
    <scope>NUCLEOTIDE SEQUENCE [LARGE SCALE GENOMIC DNA]</scope>
    <source>
        <strain evidence="6 7">BP5796</strain>
    </source>
</reference>
<dbReference type="PANTHER" id="PTHR24305:SF164">
    <property type="entry name" value="P450, PUTATIVE (EUROFUNG)-RELATED"/>
    <property type="match status" value="1"/>
</dbReference>
<dbReference type="Gene3D" id="1.10.630.10">
    <property type="entry name" value="Cytochrome P450"/>
    <property type="match status" value="1"/>
</dbReference>
<dbReference type="PANTHER" id="PTHR24305">
    <property type="entry name" value="CYTOCHROME P450"/>
    <property type="match status" value="1"/>
</dbReference>
<comment type="caution">
    <text evidence="6">The sequence shown here is derived from an EMBL/GenBank/DDBJ whole genome shotgun (WGS) entry which is preliminary data.</text>
</comment>
<dbReference type="GO" id="GO:0005506">
    <property type="term" value="F:iron ion binding"/>
    <property type="evidence" value="ECO:0007669"/>
    <property type="project" value="InterPro"/>
</dbReference>
<evidence type="ECO:0000256" key="3">
    <source>
        <dbReference type="ARBA" id="ARBA00023004"/>
    </source>
</evidence>
<dbReference type="PROSITE" id="PS00086">
    <property type="entry name" value="CYTOCHROME_P450"/>
    <property type="match status" value="1"/>
</dbReference>
<gene>
    <name evidence="6" type="ORF">BP5796_12304</name>
</gene>
<dbReference type="InterPro" id="IPR001128">
    <property type="entry name" value="Cyt_P450"/>
</dbReference>
<dbReference type="EMBL" id="PDLN01000021">
    <property type="protein sequence ID" value="RDW58374.1"/>
    <property type="molecule type" value="Genomic_DNA"/>
</dbReference>
<evidence type="ECO:0000313" key="6">
    <source>
        <dbReference type="EMBL" id="RDW58374.1"/>
    </source>
</evidence>
<dbReference type="InterPro" id="IPR050121">
    <property type="entry name" value="Cytochrome_P450_monoxygenase"/>
</dbReference>
<feature type="binding site" description="axial binding residue" evidence="4">
    <location>
        <position position="312"/>
    </location>
    <ligand>
        <name>heme</name>
        <dbReference type="ChEBI" id="CHEBI:30413"/>
    </ligand>
    <ligandPart>
        <name>Fe</name>
        <dbReference type="ChEBI" id="CHEBI:18248"/>
    </ligandPart>
</feature>
<evidence type="ECO:0008006" key="8">
    <source>
        <dbReference type="Google" id="ProtNLM"/>
    </source>
</evidence>
<keyword evidence="2 4" id="KW-0479">Metal-binding</keyword>
<proteinExistence type="inferred from homology"/>
<sequence length="370" mass="42380">MAEIYTSGGGYTKTDLYSLFKQEGHTNLFTALDKKDHNEKKRRFTDLYSNSNILGSRVLDFIRDRAETFTSAYSEIASADIYLYLHCYTLDCVTAALFHPYRTQSIKGGSDKEMIEYFYNMFSRDVSNGGPLIHDYAWTSMRKGNHLDFTLAARLLEYPKIGLSNMVVECLDHIGAGIDTTGDTLCFLMWELSQPYNMKRMGRLSKELRTIKADGRLENLLYLSAVIQEALRLWAPGTLPLPCYIPNGGRVIDGYFLEAKVIVSCQSYTLHRFDSTVFENPDIFLPERWLEEECSTERQRLFFAFGSGARTCIGKYLALAEMRALLYSVYSQFRTRPADDMHASMKLSDQFITSRPEGMCCQLTFERLDS</sequence>
<comment type="cofactor">
    <cofactor evidence="1 4">
        <name>heme</name>
        <dbReference type="ChEBI" id="CHEBI:30413"/>
    </cofactor>
</comment>
<dbReference type="GO" id="GO:0016705">
    <property type="term" value="F:oxidoreductase activity, acting on paired donors, with incorporation or reduction of molecular oxygen"/>
    <property type="evidence" value="ECO:0007669"/>
    <property type="project" value="InterPro"/>
</dbReference>
<evidence type="ECO:0000256" key="2">
    <source>
        <dbReference type="ARBA" id="ARBA00022723"/>
    </source>
</evidence>
<dbReference type="Pfam" id="PF00067">
    <property type="entry name" value="p450"/>
    <property type="match status" value="1"/>
</dbReference>
<keyword evidence="5" id="KW-0560">Oxidoreductase</keyword>